<comment type="caution">
    <text evidence="1">The sequence shown here is derived from an EMBL/GenBank/DDBJ whole genome shotgun (WGS) entry which is preliminary data.</text>
</comment>
<evidence type="ECO:0000313" key="1">
    <source>
        <dbReference type="EMBL" id="TKK22843.1"/>
    </source>
</evidence>
<evidence type="ECO:0000313" key="2">
    <source>
        <dbReference type="Proteomes" id="UP000306327"/>
    </source>
</evidence>
<organism evidence="1 2">
    <name type="scientific">Enterobacter cancerogenus</name>
    <dbReference type="NCBI Taxonomy" id="69218"/>
    <lineage>
        <taxon>Bacteria</taxon>
        <taxon>Pseudomonadati</taxon>
        <taxon>Pseudomonadota</taxon>
        <taxon>Gammaproteobacteria</taxon>
        <taxon>Enterobacterales</taxon>
        <taxon>Enterobacteriaceae</taxon>
        <taxon>Enterobacter</taxon>
        <taxon>Enterobacter cloacae complex</taxon>
    </lineage>
</organism>
<reference evidence="1 2" key="1">
    <citation type="journal article" date="2019" name="Sci. Rep.">
        <title>Differences in resource use lead to coexistence of seed-transmitted microbial populations.</title>
        <authorList>
            <person name="Torres-Cortes G."/>
            <person name="Garcia B.J."/>
            <person name="Compant S."/>
            <person name="Rezki S."/>
            <person name="Jones P."/>
            <person name="Preveaux A."/>
            <person name="Briand M."/>
            <person name="Roulet A."/>
            <person name="Bouchez O."/>
            <person name="Jacobson D."/>
            <person name="Barret M."/>
        </authorList>
    </citation>
    <scope>NUCLEOTIDE SEQUENCE [LARGE SCALE GENOMIC DNA]</scope>
    <source>
        <strain evidence="1 2">CFBP13530</strain>
    </source>
</reference>
<dbReference type="InterPro" id="IPR044854">
    <property type="entry name" value="IraM/PmrD"/>
</dbReference>
<evidence type="ECO:0008006" key="3">
    <source>
        <dbReference type="Google" id="ProtNLM"/>
    </source>
</evidence>
<protein>
    <recommendedName>
        <fullName evidence="3">Anti-adapter protein IraM</fullName>
    </recommendedName>
</protein>
<dbReference type="AlphaFoldDB" id="A0AB38P955"/>
<sequence>MIGDNYFARFTNIDNLLKKSMFLIKGKLMVTSKNWISLGSIVSPITGTFFTTIITQHNHKYVLWYKGDYLIKTGDLIKVCNSGFLIADQLRQINIIQIDKHSATLWRVMQNMSSCPGDTEPENMHCTSTARCIFTTCPHGKVKPVSA</sequence>
<gene>
    <name evidence="1" type="ORF">EcCFBP13530_01350</name>
</gene>
<dbReference type="KEGG" id="ecan:CWI88_16585"/>
<proteinExistence type="predicted"/>
<dbReference type="Pfam" id="PF11183">
    <property type="entry name" value="PmrD"/>
    <property type="match status" value="1"/>
</dbReference>
<accession>A0AB38P955</accession>
<dbReference type="EMBL" id="QGAL01000001">
    <property type="protein sequence ID" value="TKK22843.1"/>
    <property type="molecule type" value="Genomic_DNA"/>
</dbReference>
<dbReference type="Proteomes" id="UP000306327">
    <property type="component" value="Unassembled WGS sequence"/>
</dbReference>
<name>A0AB38P955_9ENTR</name>